<gene>
    <name evidence="1" type="ORF">A6770_02600</name>
</gene>
<dbReference type="AlphaFoldDB" id="A0A367QTK8"/>
<accession>A0A367QTK8</accession>
<reference evidence="1" key="1">
    <citation type="submission" date="2016-04" db="EMBL/GenBank/DDBJ databases">
        <authorList>
            <person name="Tabuchi Yagui T.R."/>
        </authorList>
    </citation>
    <scope>NUCLEOTIDE SEQUENCE [LARGE SCALE GENOMIC DNA]</scope>
    <source>
        <strain evidence="1">NIES-26</strain>
    </source>
</reference>
<dbReference type="Proteomes" id="UP000252107">
    <property type="component" value="Unassembled WGS sequence"/>
</dbReference>
<dbReference type="InterPro" id="IPR021527">
    <property type="entry name" value="DUF2795"/>
</dbReference>
<sequence length="87" mass="9955">MTSASEQRRDHPGPEKGEAYGAAAVTQALEGLDFPATKQDIFRHIQGREQIDWTKEKTVNLRELLEQTGREWFENMRELLDAIGEIV</sequence>
<evidence type="ECO:0000313" key="1">
    <source>
        <dbReference type="EMBL" id="RCJ27070.1"/>
    </source>
</evidence>
<organism evidence="1 2">
    <name type="scientific">Nostoc minutum NIES-26</name>
    <dbReference type="NCBI Taxonomy" id="1844469"/>
    <lineage>
        <taxon>Bacteria</taxon>
        <taxon>Bacillati</taxon>
        <taxon>Cyanobacteriota</taxon>
        <taxon>Cyanophyceae</taxon>
        <taxon>Nostocales</taxon>
        <taxon>Nostocaceae</taxon>
        <taxon>Nostoc</taxon>
    </lineage>
</organism>
<dbReference type="Pfam" id="PF11387">
    <property type="entry name" value="DUF2795"/>
    <property type="match status" value="1"/>
</dbReference>
<keyword evidence="2" id="KW-1185">Reference proteome</keyword>
<comment type="caution">
    <text evidence="1">The sequence shown here is derived from an EMBL/GenBank/DDBJ whole genome shotgun (WGS) entry which is preliminary data.</text>
</comment>
<name>A0A367QTK8_9NOSO</name>
<proteinExistence type="predicted"/>
<evidence type="ECO:0000313" key="2">
    <source>
        <dbReference type="Proteomes" id="UP000252107"/>
    </source>
</evidence>
<protein>
    <recommendedName>
        <fullName evidence="3">DUF2795 domain-containing protein</fullName>
    </recommendedName>
</protein>
<evidence type="ECO:0008006" key="3">
    <source>
        <dbReference type="Google" id="ProtNLM"/>
    </source>
</evidence>
<dbReference type="EMBL" id="LXQD01000306">
    <property type="protein sequence ID" value="RCJ27070.1"/>
    <property type="molecule type" value="Genomic_DNA"/>
</dbReference>